<dbReference type="Proteomes" id="UP000270866">
    <property type="component" value="Chromosome 5"/>
</dbReference>
<evidence type="ECO:0000313" key="2">
    <source>
        <dbReference type="Proteomes" id="UP000270866"/>
    </source>
</evidence>
<accession>A0A3L6NUU9</accession>
<sequence length="96" mass="10911">MSQNMNTLVELMTMGDAMCCAEKLSYAWSLVTRVFFGSLSDSLRSFASFASFAVGLVTMELLRPAEERRDRPPCQSSIFRRLCAHNRRVVAITRRN</sequence>
<gene>
    <name evidence="1" type="ORF">BFJ65_g4782</name>
</gene>
<reference evidence="1 2" key="1">
    <citation type="journal article" date="2018" name="Sci. Rep.">
        <title>Characterisation of pathogen-specific regions and novel effector candidates in Fusarium oxysporum f. sp. cepae.</title>
        <authorList>
            <person name="Armitage A.D."/>
            <person name="Taylor A."/>
            <person name="Sobczyk M.K."/>
            <person name="Baxter L."/>
            <person name="Greenfield B.P."/>
            <person name="Bates H.J."/>
            <person name="Wilson F."/>
            <person name="Jackson A.C."/>
            <person name="Ott S."/>
            <person name="Harrison R.J."/>
            <person name="Clarkson J.P."/>
        </authorList>
    </citation>
    <scope>NUCLEOTIDE SEQUENCE [LARGE SCALE GENOMIC DNA]</scope>
    <source>
        <strain evidence="1 2">FoC_Fus2</strain>
    </source>
</reference>
<organism evidence="1 2">
    <name type="scientific">Fusarium oxysporum f. sp. cepae</name>
    <dbReference type="NCBI Taxonomy" id="396571"/>
    <lineage>
        <taxon>Eukaryota</taxon>
        <taxon>Fungi</taxon>
        <taxon>Dikarya</taxon>
        <taxon>Ascomycota</taxon>
        <taxon>Pezizomycotina</taxon>
        <taxon>Sordariomycetes</taxon>
        <taxon>Hypocreomycetidae</taxon>
        <taxon>Hypocreales</taxon>
        <taxon>Nectriaceae</taxon>
        <taxon>Fusarium</taxon>
        <taxon>Fusarium oxysporum species complex</taxon>
    </lineage>
</organism>
<proteinExistence type="predicted"/>
<comment type="caution">
    <text evidence="1">The sequence shown here is derived from an EMBL/GenBank/DDBJ whole genome shotgun (WGS) entry which is preliminary data.</text>
</comment>
<evidence type="ECO:0000313" key="1">
    <source>
        <dbReference type="EMBL" id="RKK22172.1"/>
    </source>
</evidence>
<name>A0A3L6NUU9_FUSOX</name>
<dbReference type="EMBL" id="MRCU01000003">
    <property type="protein sequence ID" value="RKK22172.1"/>
    <property type="molecule type" value="Genomic_DNA"/>
</dbReference>
<protein>
    <submittedName>
        <fullName evidence="1">Uncharacterized protein</fullName>
    </submittedName>
</protein>
<dbReference type="AlphaFoldDB" id="A0A3L6NUU9"/>